<proteinExistence type="predicted"/>
<dbReference type="AlphaFoldDB" id="A0A846WZR3"/>
<dbReference type="PROSITE" id="PS50977">
    <property type="entry name" value="HTH_TETR_2"/>
    <property type="match status" value="2"/>
</dbReference>
<evidence type="ECO:0000313" key="8">
    <source>
        <dbReference type="Proteomes" id="UP000582646"/>
    </source>
</evidence>
<dbReference type="PRINTS" id="PR00455">
    <property type="entry name" value="HTHTETR"/>
</dbReference>
<keyword evidence="8" id="KW-1185">Reference proteome</keyword>
<dbReference type="GO" id="GO:0000976">
    <property type="term" value="F:transcription cis-regulatory region binding"/>
    <property type="evidence" value="ECO:0007669"/>
    <property type="project" value="TreeGrafter"/>
</dbReference>
<sequence length="451" mass="48721">MPQPESGVSDGPRPRRGRPPLAGLAERRRDQLTDAAFAVFAELGYEQASVADIAKRAGMGQGTLYRYVEGKRELLDLVFDRCVDELMTAIGPDRVVEVTAAGDLKAAERMVEDVAARLFDVVDSRPDILKVVMVQSGTVDEEVRYRIQGLYQTFDSMMARALGHARELGWIVTRTEHPESETVHLGRLLPSLGVPGLVMALTGGDDPERRRAYVRSAVRMSASGVLSHDARAALPSLAPAGEGVPTPADDAPAPVAAGRSAELLDAAIAEFVDKGYAAVGVREITERARVSHGTFYNYFDSKRHMLTILVERNREAVLGRLDAVLADPPDSTVEALQAVVFDLNHDVLQDIAERVDEFRFLALEVPGVDVESFDTYLGLYREAVMRFVAILGGAAAAGLLHESLDIDDIAQVWLGYMLGTAAAMVSDVDVSSPAESARVVTNLLLGGARTL</sequence>
<dbReference type="Proteomes" id="UP000582646">
    <property type="component" value="Unassembled WGS sequence"/>
</dbReference>
<keyword evidence="3" id="KW-0804">Transcription</keyword>
<reference evidence="7 8" key="1">
    <citation type="submission" date="2020-04" db="EMBL/GenBank/DDBJ databases">
        <title>MicrobeNet Type strains.</title>
        <authorList>
            <person name="Nicholson A.C."/>
        </authorList>
    </citation>
    <scope>NUCLEOTIDE SEQUENCE [LARGE SCALE GENOMIC DNA]</scope>
    <source>
        <strain evidence="7 8">DSM 44113</strain>
    </source>
</reference>
<evidence type="ECO:0000256" key="1">
    <source>
        <dbReference type="ARBA" id="ARBA00023015"/>
    </source>
</evidence>
<dbReference type="GO" id="GO:0003700">
    <property type="term" value="F:DNA-binding transcription factor activity"/>
    <property type="evidence" value="ECO:0007669"/>
    <property type="project" value="TreeGrafter"/>
</dbReference>
<feature type="region of interest" description="Disordered" evidence="5">
    <location>
        <begin position="1"/>
        <end position="24"/>
    </location>
</feature>
<dbReference type="InterPro" id="IPR009057">
    <property type="entry name" value="Homeodomain-like_sf"/>
</dbReference>
<dbReference type="RefSeq" id="WP_168545490.1">
    <property type="nucleotide sequence ID" value="NZ_BAAAKS010000015.1"/>
</dbReference>
<evidence type="ECO:0000256" key="2">
    <source>
        <dbReference type="ARBA" id="ARBA00023125"/>
    </source>
</evidence>
<dbReference type="PANTHER" id="PTHR30055">
    <property type="entry name" value="HTH-TYPE TRANSCRIPTIONAL REGULATOR RUTR"/>
    <property type="match status" value="1"/>
</dbReference>
<feature type="domain" description="HTH tetR-type" evidence="6">
    <location>
        <begin position="26"/>
        <end position="86"/>
    </location>
</feature>
<feature type="DNA-binding region" description="H-T-H motif" evidence="4">
    <location>
        <begin position="280"/>
        <end position="299"/>
    </location>
</feature>
<dbReference type="Gene3D" id="1.10.357.10">
    <property type="entry name" value="Tetracycline Repressor, domain 2"/>
    <property type="match status" value="2"/>
</dbReference>
<dbReference type="EMBL" id="JAAXOQ010000009">
    <property type="protein sequence ID" value="NKY18433.1"/>
    <property type="molecule type" value="Genomic_DNA"/>
</dbReference>
<dbReference type="InterPro" id="IPR050109">
    <property type="entry name" value="HTH-type_TetR-like_transc_reg"/>
</dbReference>
<dbReference type="InterPro" id="IPR001647">
    <property type="entry name" value="HTH_TetR"/>
</dbReference>
<gene>
    <name evidence="7" type="ORF">HF999_08630</name>
</gene>
<evidence type="ECO:0000259" key="6">
    <source>
        <dbReference type="PROSITE" id="PS50977"/>
    </source>
</evidence>
<accession>A0A846WZR3</accession>
<feature type="DNA-binding region" description="H-T-H motif" evidence="4">
    <location>
        <begin position="49"/>
        <end position="68"/>
    </location>
</feature>
<evidence type="ECO:0000313" key="7">
    <source>
        <dbReference type="EMBL" id="NKY18433.1"/>
    </source>
</evidence>
<evidence type="ECO:0000256" key="3">
    <source>
        <dbReference type="ARBA" id="ARBA00023163"/>
    </source>
</evidence>
<dbReference type="SUPFAM" id="SSF46689">
    <property type="entry name" value="Homeodomain-like"/>
    <property type="match status" value="2"/>
</dbReference>
<protein>
    <submittedName>
        <fullName evidence="7">TetR/AcrR family transcriptional regulator</fullName>
    </submittedName>
</protein>
<dbReference type="SUPFAM" id="SSF48498">
    <property type="entry name" value="Tetracyclin repressor-like, C-terminal domain"/>
    <property type="match status" value="1"/>
</dbReference>
<evidence type="ECO:0000256" key="5">
    <source>
        <dbReference type="SAM" id="MobiDB-lite"/>
    </source>
</evidence>
<organism evidence="7 8">
    <name type="scientific">Tsukamurella spumae</name>
    <dbReference type="NCBI Taxonomy" id="44753"/>
    <lineage>
        <taxon>Bacteria</taxon>
        <taxon>Bacillati</taxon>
        <taxon>Actinomycetota</taxon>
        <taxon>Actinomycetes</taxon>
        <taxon>Mycobacteriales</taxon>
        <taxon>Tsukamurellaceae</taxon>
        <taxon>Tsukamurella</taxon>
    </lineage>
</organism>
<dbReference type="PANTHER" id="PTHR30055:SF234">
    <property type="entry name" value="HTH-TYPE TRANSCRIPTIONAL REGULATOR BETI"/>
    <property type="match status" value="1"/>
</dbReference>
<name>A0A846WZR3_9ACTN</name>
<dbReference type="InterPro" id="IPR036271">
    <property type="entry name" value="Tet_transcr_reg_TetR-rel_C_sf"/>
</dbReference>
<keyword evidence="2 4" id="KW-0238">DNA-binding</keyword>
<dbReference type="Pfam" id="PF00440">
    <property type="entry name" value="TetR_N"/>
    <property type="match status" value="2"/>
</dbReference>
<comment type="caution">
    <text evidence="7">The sequence shown here is derived from an EMBL/GenBank/DDBJ whole genome shotgun (WGS) entry which is preliminary data.</text>
</comment>
<feature type="domain" description="HTH tetR-type" evidence="6">
    <location>
        <begin position="257"/>
        <end position="317"/>
    </location>
</feature>
<keyword evidence="1" id="KW-0805">Transcription regulation</keyword>
<evidence type="ECO:0000256" key="4">
    <source>
        <dbReference type="PROSITE-ProRule" id="PRU00335"/>
    </source>
</evidence>